<evidence type="ECO:0000313" key="2">
    <source>
        <dbReference type="Proteomes" id="UP000237347"/>
    </source>
</evidence>
<keyword evidence="2" id="KW-1185">Reference proteome</keyword>
<reference evidence="1 2" key="1">
    <citation type="journal article" date="2018" name="Sci. Data">
        <title>The draft genome sequence of cork oak.</title>
        <authorList>
            <person name="Ramos A.M."/>
            <person name="Usie A."/>
            <person name="Barbosa P."/>
            <person name="Barros P.M."/>
            <person name="Capote T."/>
            <person name="Chaves I."/>
            <person name="Simoes F."/>
            <person name="Abreu I."/>
            <person name="Carrasquinho I."/>
            <person name="Faro C."/>
            <person name="Guimaraes J.B."/>
            <person name="Mendonca D."/>
            <person name="Nobrega F."/>
            <person name="Rodrigues L."/>
            <person name="Saibo N.J.M."/>
            <person name="Varela M.C."/>
            <person name="Egas C."/>
            <person name="Matos J."/>
            <person name="Miguel C.M."/>
            <person name="Oliveira M.M."/>
            <person name="Ricardo C.P."/>
            <person name="Goncalves S."/>
        </authorList>
    </citation>
    <scope>NUCLEOTIDE SEQUENCE [LARGE SCALE GENOMIC DNA]</scope>
    <source>
        <strain evidence="2">cv. HL8</strain>
    </source>
</reference>
<protein>
    <submittedName>
        <fullName evidence="1">Uncharacterized protein</fullName>
    </submittedName>
</protein>
<sequence>MATDFFIKGPYSDRINYDMQVPINFRGNQLLCFAELKHLQRLLTAINGKLLLLPICQLERRR</sequence>
<evidence type="ECO:0000313" key="1">
    <source>
        <dbReference type="EMBL" id="KAK7838231.1"/>
    </source>
</evidence>
<organism evidence="1 2">
    <name type="scientific">Quercus suber</name>
    <name type="common">Cork oak</name>
    <dbReference type="NCBI Taxonomy" id="58331"/>
    <lineage>
        <taxon>Eukaryota</taxon>
        <taxon>Viridiplantae</taxon>
        <taxon>Streptophyta</taxon>
        <taxon>Embryophyta</taxon>
        <taxon>Tracheophyta</taxon>
        <taxon>Spermatophyta</taxon>
        <taxon>Magnoliopsida</taxon>
        <taxon>eudicotyledons</taxon>
        <taxon>Gunneridae</taxon>
        <taxon>Pentapetalae</taxon>
        <taxon>rosids</taxon>
        <taxon>fabids</taxon>
        <taxon>Fagales</taxon>
        <taxon>Fagaceae</taxon>
        <taxon>Quercus</taxon>
    </lineage>
</organism>
<name>A0AAW0KI12_QUESU</name>
<gene>
    <name evidence="1" type="ORF">CFP56_020127</name>
</gene>
<accession>A0AAW0KI12</accession>
<proteinExistence type="predicted"/>
<dbReference type="Proteomes" id="UP000237347">
    <property type="component" value="Unassembled WGS sequence"/>
</dbReference>
<dbReference type="AlphaFoldDB" id="A0AAW0KI12"/>
<dbReference type="EMBL" id="PKMF04000311">
    <property type="protein sequence ID" value="KAK7838231.1"/>
    <property type="molecule type" value="Genomic_DNA"/>
</dbReference>
<comment type="caution">
    <text evidence="1">The sequence shown here is derived from an EMBL/GenBank/DDBJ whole genome shotgun (WGS) entry which is preliminary data.</text>
</comment>